<feature type="region of interest" description="Disordered" evidence="4">
    <location>
        <begin position="1013"/>
        <end position="1042"/>
    </location>
</feature>
<dbReference type="InterPro" id="IPR042185">
    <property type="entry name" value="Serpin_sf_2"/>
</dbReference>
<dbReference type="Proteomes" id="UP000241769">
    <property type="component" value="Unassembled WGS sequence"/>
</dbReference>
<dbReference type="GO" id="GO:0003723">
    <property type="term" value="F:RNA binding"/>
    <property type="evidence" value="ECO:0007669"/>
    <property type="project" value="UniProtKB-UniRule"/>
</dbReference>
<evidence type="ECO:0000256" key="3">
    <source>
        <dbReference type="RuleBase" id="RU000411"/>
    </source>
</evidence>
<dbReference type="InParanoid" id="A0A2P6MPY5"/>
<keyword evidence="5" id="KW-0812">Transmembrane</keyword>
<evidence type="ECO:0000256" key="5">
    <source>
        <dbReference type="SAM" id="Phobius"/>
    </source>
</evidence>
<dbReference type="InterPro" id="IPR012677">
    <property type="entry name" value="Nucleotide-bd_a/b_plait_sf"/>
</dbReference>
<dbReference type="InterPro" id="IPR042178">
    <property type="entry name" value="Serpin_sf_1"/>
</dbReference>
<feature type="region of interest" description="Disordered" evidence="4">
    <location>
        <begin position="308"/>
        <end position="334"/>
    </location>
</feature>
<dbReference type="Gene3D" id="2.30.39.10">
    <property type="entry name" value="Alpha-1-antitrypsin, domain 1"/>
    <property type="match status" value="1"/>
</dbReference>
<evidence type="ECO:0000259" key="6">
    <source>
        <dbReference type="PROSITE" id="PS50102"/>
    </source>
</evidence>
<dbReference type="InterPro" id="IPR023796">
    <property type="entry name" value="Serpin_dom"/>
</dbReference>
<dbReference type="AlphaFoldDB" id="A0A2P6MPY5"/>
<feature type="compositionally biased region" description="Basic and acidic residues" evidence="4">
    <location>
        <begin position="316"/>
        <end position="332"/>
    </location>
</feature>
<dbReference type="Pfam" id="PF00079">
    <property type="entry name" value="Serpin"/>
    <property type="match status" value="1"/>
</dbReference>
<dbReference type="EMBL" id="MDYQ01000555">
    <property type="protein sequence ID" value="PRP73746.1"/>
    <property type="molecule type" value="Genomic_DNA"/>
</dbReference>
<dbReference type="CDD" id="cd00590">
    <property type="entry name" value="RRM_SF"/>
    <property type="match status" value="1"/>
</dbReference>
<comment type="similarity">
    <text evidence="1">Belongs to the RMD1/sif2 family.</text>
</comment>
<dbReference type="OrthoDB" id="18302at2759"/>
<accession>A0A2P6MPY5</accession>
<feature type="non-terminal residue" evidence="7">
    <location>
        <position position="1166"/>
    </location>
</feature>
<name>A0A2P6MPY5_9EUKA</name>
<sequence length="1166" mass="132889">RQINTVNYREKTDKRKALLDTWQGQGASPSDQPISELPTTVDQVITNSEGHLIESFRRISNAERVAVGSPDLNRDSRRGQEQERFVSDIRREIKKMDRDTEDMVQVFDDTKSAGRQLIDRTSELNSMANYSFKRVRENDEWKDRRLSTERLWKSDLTTVPNRPSPLVKYERMIFDALKHAGVKHLIWALVFFCLILRAVYMLFSSLFVKPKGVIVRCRNLMLSSSEVVTCHNWSWSSSVCKHSLKGLVCIYKMSCTPLRVDAQDEMQRLNHFGLRNLQRGSEWKSLTTKTLVPQLKLNPLQLRGWASAAPVHKKKEKEEKTINTEPNHHDGPVRQLLTSTKKKPEWKKRREQVVREAYNNEEAADRLTRRPADVEQEVTECTAYCTAESYDIQSLYRDLSQSDKTVDILGTDTNSAVVIRQHKDGNVYYFQGGCTVFWGIDTKEAKSILEDLKRYSTKTVTEEVNETMDYAYTPNHSHLRDDIIFLETHSDPLRCRFEQMAFSYGLHQSVRLAYLEDKISEQIKAAKDIQERLVEKRRWLTDTKTSKTVNRMLSNLLSIRASLNLHSDLLGTPEIFWDHPELEKYFSQTRRNLEISSRIAIVNKRLDESGLVLDLLKTELSTNHSARLEPDDLEVSAQMDKGTELVIAQSINNVGLKVFSLLLKEGNTKTFISPPLVSVGLSLAAAAATGSTRDQILSITGLPAPSSSTTFADLFRELNVGPLRISQGLWVSKDHPLQSDYSDTARREFAYEVAEFGDKPSEEINDKEEIENEYRLIVRVRWASVATQGKNTFVARKEDVGSFVMANTTFYRGQWSSKFSRANTSLTKFAPFDGELRNCKLMEREATCDYYSNDSLQAIQLPYEGGFEALIVLPSKAESTEAMRDIVEKLSEEGVKSMRDKMTKKKGKISLPRFRAESRTDLVPVFKSLGIHEAFSSVANYSNLTSAPSGLPLSTFLSSVIIEVNEEGNDSSEKEGGDEFTFNANHSFLYILSHTPSDTIVSIGVMDQFSSEVERQAGTERKRRRTPSPARSPSPRKNTDTRCIFVGNLPSDIRESDLKDMFDPFGKLVNVRMGVNKLKSGYGFIEYEERGDAEAAYKKYDGYEYRGHKLKQDQERSTQTSPERFLPENILPKEITITQEKVKGVKESSEGEQESLSKREEIELQG</sequence>
<dbReference type="SUPFAM" id="SSF56574">
    <property type="entry name" value="Serpins"/>
    <property type="match status" value="1"/>
</dbReference>
<reference evidence="7 8" key="1">
    <citation type="journal article" date="2018" name="Genome Biol. Evol.">
        <title>Multiple Roots of Fruiting Body Formation in Amoebozoa.</title>
        <authorList>
            <person name="Hillmann F."/>
            <person name="Forbes G."/>
            <person name="Novohradska S."/>
            <person name="Ferling I."/>
            <person name="Riege K."/>
            <person name="Groth M."/>
            <person name="Westermann M."/>
            <person name="Marz M."/>
            <person name="Spaller T."/>
            <person name="Winckler T."/>
            <person name="Schaap P."/>
            <person name="Glockner G."/>
        </authorList>
    </citation>
    <scope>NUCLEOTIDE SEQUENCE [LARGE SCALE GENOMIC DNA]</scope>
    <source>
        <strain evidence="7 8">Jena</strain>
    </source>
</reference>
<feature type="region of interest" description="Disordered" evidence="4">
    <location>
        <begin position="1141"/>
        <end position="1166"/>
    </location>
</feature>
<dbReference type="GO" id="GO:0005739">
    <property type="term" value="C:mitochondrion"/>
    <property type="evidence" value="ECO:0007669"/>
    <property type="project" value="UniProtKB-ARBA"/>
</dbReference>
<keyword evidence="7" id="KW-0723">Serine/threonine-protein kinase</keyword>
<keyword evidence="7" id="KW-0418">Kinase</keyword>
<protein>
    <submittedName>
        <fullName evidence="7">Non-specific serine/threonine protein kinase</fullName>
    </submittedName>
</protein>
<gene>
    <name evidence="7" type="ORF">PROFUN_16671</name>
</gene>
<dbReference type="GO" id="GO:0004674">
    <property type="term" value="F:protein serine/threonine kinase activity"/>
    <property type="evidence" value="ECO:0007669"/>
    <property type="project" value="UniProtKB-KW"/>
</dbReference>
<feature type="compositionally biased region" description="Low complexity" evidence="4">
    <location>
        <begin position="1027"/>
        <end position="1036"/>
    </location>
</feature>
<evidence type="ECO:0000313" key="8">
    <source>
        <dbReference type="Proteomes" id="UP000241769"/>
    </source>
</evidence>
<dbReference type="Pfam" id="PF00076">
    <property type="entry name" value="RRM_1"/>
    <property type="match status" value="1"/>
</dbReference>
<keyword evidence="7" id="KW-0808">Transferase</keyword>
<keyword evidence="2" id="KW-0694">RNA-binding</keyword>
<dbReference type="Pfam" id="PF02582">
    <property type="entry name" value="DUF155"/>
    <property type="match status" value="1"/>
</dbReference>
<dbReference type="PANTHER" id="PTHR16255:SF1">
    <property type="entry name" value="REQUIRED FOR MEIOTIC NUCLEAR DIVISION PROTEIN 1 HOMOLOG"/>
    <property type="match status" value="1"/>
</dbReference>
<dbReference type="GO" id="GO:0070131">
    <property type="term" value="P:positive regulation of mitochondrial translation"/>
    <property type="evidence" value="ECO:0007669"/>
    <property type="project" value="TreeGrafter"/>
</dbReference>
<feature type="transmembrane region" description="Helical" evidence="5">
    <location>
        <begin position="185"/>
        <end position="208"/>
    </location>
</feature>
<dbReference type="InterPro" id="IPR003734">
    <property type="entry name" value="DUF155"/>
</dbReference>
<keyword evidence="8" id="KW-1185">Reference proteome</keyword>
<evidence type="ECO:0000313" key="7">
    <source>
        <dbReference type="EMBL" id="PRP73746.1"/>
    </source>
</evidence>
<evidence type="ECO:0000256" key="2">
    <source>
        <dbReference type="PROSITE-ProRule" id="PRU00176"/>
    </source>
</evidence>
<comment type="similarity">
    <text evidence="3">Belongs to the serpin family.</text>
</comment>
<dbReference type="SUPFAM" id="SSF54928">
    <property type="entry name" value="RNA-binding domain, RBD"/>
    <property type="match status" value="1"/>
</dbReference>
<organism evidence="7 8">
    <name type="scientific">Planoprotostelium fungivorum</name>
    <dbReference type="NCBI Taxonomy" id="1890364"/>
    <lineage>
        <taxon>Eukaryota</taxon>
        <taxon>Amoebozoa</taxon>
        <taxon>Evosea</taxon>
        <taxon>Variosea</taxon>
        <taxon>Cavosteliida</taxon>
        <taxon>Cavosteliaceae</taxon>
        <taxon>Planoprotostelium</taxon>
    </lineage>
</organism>
<keyword evidence="5" id="KW-0472">Membrane</keyword>
<dbReference type="InterPro" id="IPR036186">
    <property type="entry name" value="Serpin_sf"/>
</dbReference>
<keyword evidence="5" id="KW-1133">Transmembrane helix</keyword>
<dbReference type="Gene3D" id="3.30.497.10">
    <property type="entry name" value="Antithrombin, subunit I, domain 2"/>
    <property type="match status" value="1"/>
</dbReference>
<proteinExistence type="inferred from homology"/>
<evidence type="ECO:0000256" key="1">
    <source>
        <dbReference type="ARBA" id="ARBA00008306"/>
    </source>
</evidence>
<dbReference type="SMART" id="SM00360">
    <property type="entry name" value="RRM"/>
    <property type="match status" value="1"/>
</dbReference>
<feature type="domain" description="RRM" evidence="6">
    <location>
        <begin position="1042"/>
        <end position="1117"/>
    </location>
</feature>
<dbReference type="InterPro" id="IPR051624">
    <property type="entry name" value="RMD1/Sad1-interacting"/>
</dbReference>
<dbReference type="PROSITE" id="PS50102">
    <property type="entry name" value="RRM"/>
    <property type="match status" value="1"/>
</dbReference>
<comment type="caution">
    <text evidence="7">The sequence shown here is derived from an EMBL/GenBank/DDBJ whole genome shotgun (WGS) entry which is preliminary data.</text>
</comment>
<dbReference type="InterPro" id="IPR000504">
    <property type="entry name" value="RRM_dom"/>
</dbReference>
<feature type="non-terminal residue" evidence="7">
    <location>
        <position position="1"/>
    </location>
</feature>
<evidence type="ECO:0000256" key="4">
    <source>
        <dbReference type="SAM" id="MobiDB-lite"/>
    </source>
</evidence>
<dbReference type="InterPro" id="IPR035979">
    <property type="entry name" value="RBD_domain_sf"/>
</dbReference>
<dbReference type="Gene3D" id="3.30.70.330">
    <property type="match status" value="1"/>
</dbReference>
<dbReference type="SMART" id="SM00093">
    <property type="entry name" value="SERPIN"/>
    <property type="match status" value="1"/>
</dbReference>
<dbReference type="CDD" id="cd00172">
    <property type="entry name" value="serpin"/>
    <property type="match status" value="1"/>
</dbReference>
<dbReference type="PANTHER" id="PTHR16255">
    <property type="entry name" value="REQUIRED FOR MEIOTIC NUCLEAR DIVISION PROTEIN 1 HOMOLOG"/>
    <property type="match status" value="1"/>
</dbReference>